<proteinExistence type="predicted"/>
<dbReference type="InterPro" id="IPR050721">
    <property type="entry name" value="Trk_Ktr_HKT_K-transport"/>
</dbReference>
<feature type="domain" description="RCK N-terminal" evidence="1">
    <location>
        <begin position="1"/>
        <end position="126"/>
    </location>
</feature>
<sequence length="205" mass="22062">MDVLIVGSGLLGRAVAERLDSLGHGVAVVDESPENLSLLPPGFGGVTFAGFPMDLNVLRRAGIDSCDAVAVTTGDDNLNIAVGQIAKRLFKVKWVAARVADPEREDIFDGDVRTVCPTNMACDKLVTDLLSRQENKRVNFGNATVSLELRPVERRYFGQSTNNVDLPDCGIFAVIRADGEFVLKETAGGIALMEGDVMVISRRID</sequence>
<dbReference type="Proteomes" id="UP000196710">
    <property type="component" value="Chromosome"/>
</dbReference>
<dbReference type="EMBL" id="CP021422">
    <property type="protein sequence ID" value="ASB42073.1"/>
    <property type="molecule type" value="Genomic_DNA"/>
</dbReference>
<accession>A0A1Z2XUF6</accession>
<dbReference type="GO" id="GO:0006813">
    <property type="term" value="P:potassium ion transport"/>
    <property type="evidence" value="ECO:0007669"/>
    <property type="project" value="InterPro"/>
</dbReference>
<name>A0A1Z2XUF6_9FIRM</name>
<reference evidence="2" key="1">
    <citation type="journal article" date="2017" name="Genome Announc.">
        <title>High-Quality Whole-Genome Sequences of the Oligo-Mouse-Microbiota Bacterial Community.</title>
        <authorList>
            <person name="Garzetti D."/>
            <person name="Brugiroux S."/>
            <person name="Bunk B."/>
            <person name="Pukall R."/>
            <person name="McCoy K.D."/>
            <person name="Macpherson A.J."/>
            <person name="Stecher B."/>
        </authorList>
    </citation>
    <scope>NUCLEOTIDE SEQUENCE</scope>
    <source>
        <strain evidence="2">KB18</strain>
    </source>
</reference>
<dbReference type="Gene3D" id="3.40.50.720">
    <property type="entry name" value="NAD(P)-binding Rossmann-like Domain"/>
    <property type="match status" value="1"/>
</dbReference>
<evidence type="ECO:0000313" key="5">
    <source>
        <dbReference type="Proteomes" id="UP000596035"/>
    </source>
</evidence>
<keyword evidence="4" id="KW-1185">Reference proteome</keyword>
<evidence type="ECO:0000313" key="4">
    <source>
        <dbReference type="Proteomes" id="UP000196710"/>
    </source>
</evidence>
<dbReference type="PANTHER" id="PTHR43833">
    <property type="entry name" value="POTASSIUM CHANNEL PROTEIN 2-RELATED-RELATED"/>
    <property type="match status" value="1"/>
</dbReference>
<dbReference type="SUPFAM" id="SSF51735">
    <property type="entry name" value="NAD(P)-binding Rossmann-fold domains"/>
    <property type="match status" value="1"/>
</dbReference>
<dbReference type="EMBL" id="CP065321">
    <property type="protein sequence ID" value="QQR31342.1"/>
    <property type="molecule type" value="Genomic_DNA"/>
</dbReference>
<dbReference type="RefSeq" id="WP_066538697.1">
    <property type="nucleotide sequence ID" value="NZ_CAQHGX010000009.1"/>
</dbReference>
<organism evidence="3 5">
    <name type="scientific">Acutalibacter muris</name>
    <dbReference type="NCBI Taxonomy" id="1796620"/>
    <lineage>
        <taxon>Bacteria</taxon>
        <taxon>Bacillati</taxon>
        <taxon>Bacillota</taxon>
        <taxon>Clostridia</taxon>
        <taxon>Eubacteriales</taxon>
        <taxon>Acutalibacteraceae</taxon>
        <taxon>Acutalibacter</taxon>
    </lineage>
</organism>
<dbReference type="Proteomes" id="UP000596035">
    <property type="component" value="Chromosome"/>
</dbReference>
<protein>
    <submittedName>
        <fullName evidence="3">TrkA family potassium uptake protein</fullName>
    </submittedName>
</protein>
<reference evidence="4" key="2">
    <citation type="submission" date="2017-05" db="EMBL/GenBank/DDBJ databases">
        <title>Improved OligoMM genomes.</title>
        <authorList>
            <person name="Garzetti D."/>
        </authorList>
    </citation>
    <scope>NUCLEOTIDE SEQUENCE [LARGE SCALE GENOMIC DNA]</scope>
    <source>
        <strain evidence="4">KB18</strain>
    </source>
</reference>
<evidence type="ECO:0000259" key="1">
    <source>
        <dbReference type="PROSITE" id="PS51201"/>
    </source>
</evidence>
<dbReference type="Pfam" id="PF02254">
    <property type="entry name" value="TrkA_N"/>
    <property type="match status" value="1"/>
</dbReference>
<gene>
    <name evidence="2" type="ORF">ADH66_16250</name>
    <name evidence="3" type="ORF">I5Q82_06635</name>
</gene>
<dbReference type="InterPro" id="IPR003148">
    <property type="entry name" value="RCK_N"/>
</dbReference>
<dbReference type="InterPro" id="IPR036291">
    <property type="entry name" value="NAD(P)-bd_dom_sf"/>
</dbReference>
<dbReference type="AlphaFoldDB" id="A0A1Z2XUF6"/>
<reference evidence="3 5" key="3">
    <citation type="submission" date="2020-11" db="EMBL/GenBank/DDBJ databases">
        <title>Closed and high quality bacterial genomes of the OMM12 community.</title>
        <authorList>
            <person name="Marbouty M."/>
            <person name="Lamy-Besnier Q."/>
            <person name="Debarbieux L."/>
            <person name="Koszul R."/>
        </authorList>
    </citation>
    <scope>NUCLEOTIDE SEQUENCE [LARGE SCALE GENOMIC DNA]</scope>
    <source>
        <strain evidence="3 5">KB18</strain>
    </source>
</reference>
<evidence type="ECO:0000313" key="3">
    <source>
        <dbReference type="EMBL" id="QQR31342.1"/>
    </source>
</evidence>
<dbReference type="PROSITE" id="PS51201">
    <property type="entry name" value="RCK_N"/>
    <property type="match status" value="1"/>
</dbReference>
<evidence type="ECO:0000313" key="2">
    <source>
        <dbReference type="EMBL" id="ASB42073.1"/>
    </source>
</evidence>
<dbReference type="KEGG" id="amur:ADH66_16250"/>